<evidence type="ECO:0000313" key="2">
    <source>
        <dbReference type="EMBL" id="NYE19561.1"/>
    </source>
</evidence>
<dbReference type="InterPro" id="IPR011059">
    <property type="entry name" value="Metal-dep_hydrolase_composite"/>
</dbReference>
<dbReference type="InterPro" id="IPR013108">
    <property type="entry name" value="Amidohydro_3"/>
</dbReference>
<dbReference type="SUPFAM" id="SSF51556">
    <property type="entry name" value="Metallo-dependent hydrolases"/>
    <property type="match status" value="1"/>
</dbReference>
<organism evidence="2 3">
    <name type="scientific">Microbacterium immunditiarum</name>
    <dbReference type="NCBI Taxonomy" id="337480"/>
    <lineage>
        <taxon>Bacteria</taxon>
        <taxon>Bacillati</taxon>
        <taxon>Actinomycetota</taxon>
        <taxon>Actinomycetes</taxon>
        <taxon>Micrococcales</taxon>
        <taxon>Microbacteriaceae</taxon>
        <taxon>Microbacterium</taxon>
    </lineage>
</organism>
<reference evidence="2 3" key="1">
    <citation type="submission" date="2020-07" db="EMBL/GenBank/DDBJ databases">
        <title>Sequencing the genomes of 1000 actinobacteria strains.</title>
        <authorList>
            <person name="Klenk H.-P."/>
        </authorList>
    </citation>
    <scope>NUCLEOTIDE SEQUENCE [LARGE SCALE GENOMIC DNA]</scope>
    <source>
        <strain evidence="2 3">DSM 24662</strain>
    </source>
</reference>
<dbReference type="PANTHER" id="PTHR22642:SF21">
    <property type="entry name" value="PERIPLASMIC PROTEIN"/>
    <property type="match status" value="1"/>
</dbReference>
<sequence length="585" mass="62746">MGKKSHSQDAQEPAEGISRRGLFIGGSAAAAAAVVSGTAAASSASAASSPAYTSAAHGGDGDLLFVNGRIHTYDDANSVVDAVRIRDGRFIAVGKDAIRVGNAKNKIDLRGRTVIPGIIDSHNHIALVSNRPGHWVGLEDVFTHEDAVARLVAKAETVPEGELVTSLGPIVAMQFPSNTLPNLTTLGQVPRPVMIMAEQGGNAVNQAAVDYFAAKGITITINAAGYPTGSGIGLALQRLRQEMTDAERERNAKATLDYYATLGITTHLDEGAFHVDTPGTAIWNENAYTLHRGFLALDAKKALPVRVRFDYLEEDSTLDLPRLTERLKNAFPFFGNDMLRSGGIGEFTVRGFGGGSAPIGGPVWLAGAKAVAQAGWRNENHSLSATDINQIVAGWEAVHAEVPIDGLRWVVSHVPNITPDHVNRLKAMGVGVKVGWGPTRNGSNLGPRHRMLLDSGIPVGYHSDGGDITAINPWLNFYTMITGRNLAGTFTWAPGEQVTRDEMIRLATKDNTWFIREDDLGGIKVGSHGDLLVLDRDFYAIPDEEIPRVRSDLTVVGGDIVYDSGKLPGDRRWAHGTNHRYNQLT</sequence>
<dbReference type="PANTHER" id="PTHR22642">
    <property type="entry name" value="IMIDAZOLONEPROPIONASE"/>
    <property type="match status" value="1"/>
</dbReference>
<dbReference type="SUPFAM" id="SSF51338">
    <property type="entry name" value="Composite domain of metallo-dependent hydrolases"/>
    <property type="match status" value="1"/>
</dbReference>
<dbReference type="InterPro" id="IPR032466">
    <property type="entry name" value="Metal_Hydrolase"/>
</dbReference>
<comment type="caution">
    <text evidence="2">The sequence shown here is derived from an EMBL/GenBank/DDBJ whole genome shotgun (WGS) entry which is preliminary data.</text>
</comment>
<proteinExistence type="predicted"/>
<accession>A0A7Y9GN58</accession>
<dbReference type="Proteomes" id="UP000576969">
    <property type="component" value="Unassembled WGS sequence"/>
</dbReference>
<protein>
    <recommendedName>
        <fullName evidence="1">Amidohydrolase 3 domain-containing protein</fullName>
    </recommendedName>
</protein>
<dbReference type="InterPro" id="IPR006311">
    <property type="entry name" value="TAT_signal"/>
</dbReference>
<dbReference type="Pfam" id="PF07969">
    <property type="entry name" value="Amidohydro_3"/>
    <property type="match status" value="1"/>
</dbReference>
<dbReference type="GO" id="GO:0016810">
    <property type="term" value="F:hydrolase activity, acting on carbon-nitrogen (but not peptide) bonds"/>
    <property type="evidence" value="ECO:0007669"/>
    <property type="project" value="InterPro"/>
</dbReference>
<gene>
    <name evidence="2" type="ORF">BJ991_001589</name>
</gene>
<dbReference type="RefSeq" id="WP_179488994.1">
    <property type="nucleotide sequence ID" value="NZ_JACCBV010000001.1"/>
</dbReference>
<evidence type="ECO:0000313" key="3">
    <source>
        <dbReference type="Proteomes" id="UP000576969"/>
    </source>
</evidence>
<dbReference type="PROSITE" id="PS51318">
    <property type="entry name" value="TAT"/>
    <property type="match status" value="1"/>
</dbReference>
<keyword evidence="3" id="KW-1185">Reference proteome</keyword>
<dbReference type="Gene3D" id="2.30.40.10">
    <property type="entry name" value="Urease, subunit C, domain 1"/>
    <property type="match status" value="1"/>
</dbReference>
<dbReference type="Gene3D" id="3.20.20.140">
    <property type="entry name" value="Metal-dependent hydrolases"/>
    <property type="match status" value="1"/>
</dbReference>
<evidence type="ECO:0000259" key="1">
    <source>
        <dbReference type="Pfam" id="PF07969"/>
    </source>
</evidence>
<dbReference type="AlphaFoldDB" id="A0A7Y9GN58"/>
<dbReference type="EMBL" id="JACCBV010000001">
    <property type="protein sequence ID" value="NYE19561.1"/>
    <property type="molecule type" value="Genomic_DNA"/>
</dbReference>
<name>A0A7Y9GN58_9MICO</name>
<feature type="domain" description="Amidohydrolase 3" evidence="1">
    <location>
        <begin position="107"/>
        <end position="562"/>
    </location>
</feature>